<keyword evidence="7" id="KW-1133">Transmembrane helix</keyword>
<dbReference type="NCBIfam" id="TIGR00231">
    <property type="entry name" value="small_GTP"/>
    <property type="match status" value="1"/>
</dbReference>
<dbReference type="InterPro" id="IPR036925">
    <property type="entry name" value="TIF_IF2_dom3_sf"/>
</dbReference>
<dbReference type="Pfam" id="PF00009">
    <property type="entry name" value="GTP_EFTU"/>
    <property type="match status" value="1"/>
</dbReference>
<name>X6N4C0_RETFI</name>
<sequence>MKKYRNVNYSFDQKSQITYPFDYIKKKVSKRYNMDVKKFEIEPKIWVRSLDKERKEKEEGGKEEEEEEEEKGKEPLMISWTAKQPVIAVMGHIDHGKTTLLDTIRMTKVAESEPGGITQHLSCYQHVLNITRDETSRVTWMDTPGHEVFFTIRSNSAMVADMIVLVVDIVDGIRPQTLEVIRKAHQLQIPLFIAVNKIDVLYHTHFHGISHLQQKWVSTYAPLFVPELSSSSSSLSSLSQQDQLFVNDLRQRLDDIAKQIQQCVHPKKEEDNNNNNNNNDDDDDDDKDVVDSIDIIPISAKYGINVTSLLSSIWSLCLVMRNDVQNRYLDAPSGNERSAYTKGQAIVLEVSADEHGVYLVLLGHMGTLHTDDFVVSGAIAGKIRRMADPVDHTHVVTQLNPGVPCRCYLKLLPFVKRSVLRDKPPIGEVMFVLDLYSIHTFCGNIDTYIYYYYYYYCCCWLLLLSSLLLLLLLLIKVLEYRQMVETLRRAANVETLPIATTTTKYFDSEGISSELIEQEQEQDEELEWQHETMHEVHVGRNAGRDALHAEEEELEEQIRDKFDNLHKAVILRCDTHGSMTVLKRIFMQSQVSGELSSTPFDRVKIISSRIGDVTKDDLELCETINQSRHNDECRIYMFNVQMTADGKKWLRNQTQQKQDKKTSSSKLSQQSSAKSSFAQKYKNIIRSFNVYYEAEKDIYNWLKPKYSL</sequence>
<dbReference type="Pfam" id="PF11987">
    <property type="entry name" value="IF-2"/>
    <property type="match status" value="1"/>
</dbReference>
<feature type="domain" description="Tr-type G" evidence="8">
    <location>
        <begin position="82"/>
        <end position="321"/>
    </location>
</feature>
<evidence type="ECO:0000256" key="7">
    <source>
        <dbReference type="SAM" id="Phobius"/>
    </source>
</evidence>
<evidence type="ECO:0000256" key="4">
    <source>
        <dbReference type="ARBA" id="ARBA00022917"/>
    </source>
</evidence>
<keyword evidence="7" id="KW-0812">Transmembrane</keyword>
<dbReference type="EMBL" id="ASPP01012440">
    <property type="protein sequence ID" value="ETO20604.1"/>
    <property type="molecule type" value="Genomic_DNA"/>
</dbReference>
<evidence type="ECO:0000256" key="5">
    <source>
        <dbReference type="ARBA" id="ARBA00023134"/>
    </source>
</evidence>
<keyword evidence="10" id="KW-1185">Reference proteome</keyword>
<comment type="caution">
    <text evidence="9">The sequence shown here is derived from an EMBL/GenBank/DDBJ whole genome shotgun (WGS) entry which is preliminary data.</text>
</comment>
<keyword evidence="7" id="KW-0472">Membrane</keyword>
<dbReference type="GO" id="GO:0005525">
    <property type="term" value="F:GTP binding"/>
    <property type="evidence" value="ECO:0007669"/>
    <property type="project" value="UniProtKB-KW"/>
</dbReference>
<evidence type="ECO:0000313" key="9">
    <source>
        <dbReference type="EMBL" id="ETO20604.1"/>
    </source>
</evidence>
<dbReference type="Gene3D" id="3.40.50.300">
    <property type="entry name" value="P-loop containing nucleotide triphosphate hydrolases"/>
    <property type="match status" value="1"/>
</dbReference>
<keyword evidence="4" id="KW-0648">Protein biosynthesis</keyword>
<reference evidence="9 10" key="1">
    <citation type="journal article" date="2013" name="Curr. Biol.">
        <title>The Genome of the Foraminiferan Reticulomyxa filosa.</title>
        <authorList>
            <person name="Glockner G."/>
            <person name="Hulsmann N."/>
            <person name="Schleicher M."/>
            <person name="Noegel A.A."/>
            <person name="Eichinger L."/>
            <person name="Gallinger C."/>
            <person name="Pawlowski J."/>
            <person name="Sierra R."/>
            <person name="Euteneuer U."/>
            <person name="Pillet L."/>
            <person name="Moustafa A."/>
            <person name="Platzer M."/>
            <person name="Groth M."/>
            <person name="Szafranski K."/>
            <person name="Schliwa M."/>
        </authorList>
    </citation>
    <scope>NUCLEOTIDE SEQUENCE [LARGE SCALE GENOMIC DNA]</scope>
</reference>
<keyword evidence="2 9" id="KW-0396">Initiation factor</keyword>
<evidence type="ECO:0000256" key="2">
    <source>
        <dbReference type="ARBA" id="ARBA00022540"/>
    </source>
</evidence>
<dbReference type="AlphaFoldDB" id="X6N4C0"/>
<evidence type="ECO:0000256" key="6">
    <source>
        <dbReference type="SAM" id="MobiDB-lite"/>
    </source>
</evidence>
<dbReference type="InterPro" id="IPR023115">
    <property type="entry name" value="TIF_IF2_dom3"/>
</dbReference>
<dbReference type="SUPFAM" id="SSF52540">
    <property type="entry name" value="P-loop containing nucleoside triphosphate hydrolases"/>
    <property type="match status" value="1"/>
</dbReference>
<feature type="region of interest" description="Disordered" evidence="6">
    <location>
        <begin position="52"/>
        <end position="74"/>
    </location>
</feature>
<accession>X6N4C0</accession>
<dbReference type="InterPro" id="IPR015760">
    <property type="entry name" value="TIF_IF2"/>
</dbReference>
<evidence type="ECO:0000256" key="3">
    <source>
        <dbReference type="ARBA" id="ARBA00022741"/>
    </source>
</evidence>
<dbReference type="InterPro" id="IPR005225">
    <property type="entry name" value="Small_GTP-bd"/>
</dbReference>
<dbReference type="InterPro" id="IPR027417">
    <property type="entry name" value="P-loop_NTPase"/>
</dbReference>
<dbReference type="OrthoDB" id="361630at2759"/>
<gene>
    <name evidence="9" type="ORF">RFI_16614</name>
</gene>
<dbReference type="SUPFAM" id="SSF52156">
    <property type="entry name" value="Initiation factor IF2/eIF5b, domain 3"/>
    <property type="match status" value="1"/>
</dbReference>
<proteinExistence type="inferred from homology"/>
<feature type="region of interest" description="Disordered" evidence="6">
    <location>
        <begin position="264"/>
        <end position="288"/>
    </location>
</feature>
<dbReference type="GO" id="GO:0003924">
    <property type="term" value="F:GTPase activity"/>
    <property type="evidence" value="ECO:0007669"/>
    <property type="project" value="InterPro"/>
</dbReference>
<evidence type="ECO:0000256" key="1">
    <source>
        <dbReference type="ARBA" id="ARBA00007733"/>
    </source>
</evidence>
<dbReference type="GO" id="GO:0005737">
    <property type="term" value="C:cytoplasm"/>
    <property type="evidence" value="ECO:0007669"/>
    <property type="project" value="TreeGrafter"/>
</dbReference>
<dbReference type="Proteomes" id="UP000023152">
    <property type="component" value="Unassembled WGS sequence"/>
</dbReference>
<dbReference type="PROSITE" id="PS51722">
    <property type="entry name" value="G_TR_2"/>
    <property type="match status" value="1"/>
</dbReference>
<organism evidence="9 10">
    <name type="scientific">Reticulomyxa filosa</name>
    <dbReference type="NCBI Taxonomy" id="46433"/>
    <lineage>
        <taxon>Eukaryota</taxon>
        <taxon>Sar</taxon>
        <taxon>Rhizaria</taxon>
        <taxon>Retaria</taxon>
        <taxon>Foraminifera</taxon>
        <taxon>Monothalamids</taxon>
        <taxon>Reticulomyxidae</taxon>
        <taxon>Reticulomyxa</taxon>
    </lineage>
</organism>
<feature type="transmembrane region" description="Helical" evidence="7">
    <location>
        <begin position="453"/>
        <end position="475"/>
    </location>
</feature>
<feature type="compositionally biased region" description="Acidic residues" evidence="6">
    <location>
        <begin position="279"/>
        <end position="288"/>
    </location>
</feature>
<dbReference type="PRINTS" id="PR00315">
    <property type="entry name" value="ELONGATNFCT"/>
</dbReference>
<keyword evidence="5" id="KW-0342">GTP-binding</keyword>
<dbReference type="InterPro" id="IPR000795">
    <property type="entry name" value="T_Tr_GTP-bd_dom"/>
</dbReference>
<dbReference type="GO" id="GO:0003743">
    <property type="term" value="F:translation initiation factor activity"/>
    <property type="evidence" value="ECO:0007669"/>
    <property type="project" value="UniProtKB-KW"/>
</dbReference>
<dbReference type="PANTHER" id="PTHR43381">
    <property type="entry name" value="TRANSLATION INITIATION FACTOR IF-2-RELATED"/>
    <property type="match status" value="1"/>
</dbReference>
<comment type="similarity">
    <text evidence="1">Belongs to the TRAFAC class translation factor GTPase superfamily. Classic translation factor GTPase family. IF-2 subfamily.</text>
</comment>
<dbReference type="Gene3D" id="2.40.30.10">
    <property type="entry name" value="Translation factors"/>
    <property type="match status" value="1"/>
</dbReference>
<keyword evidence="3" id="KW-0547">Nucleotide-binding</keyword>
<protein>
    <submittedName>
        <fullName evidence="9">Translation initiation factor IF-2</fullName>
    </submittedName>
</protein>
<evidence type="ECO:0000313" key="10">
    <source>
        <dbReference type="Proteomes" id="UP000023152"/>
    </source>
</evidence>
<evidence type="ECO:0000259" key="8">
    <source>
        <dbReference type="PROSITE" id="PS51722"/>
    </source>
</evidence>
<dbReference type="PANTHER" id="PTHR43381:SF4">
    <property type="entry name" value="EUKARYOTIC TRANSLATION INITIATION FACTOR 5B"/>
    <property type="match status" value="1"/>
</dbReference>
<dbReference type="Gene3D" id="3.40.50.10050">
    <property type="entry name" value="Translation initiation factor IF- 2, domain 3"/>
    <property type="match status" value="1"/>
</dbReference>